<organism evidence="10 11">
    <name type="scientific">Lottia gigantea</name>
    <name type="common">Giant owl limpet</name>
    <dbReference type="NCBI Taxonomy" id="225164"/>
    <lineage>
        <taxon>Eukaryota</taxon>
        <taxon>Metazoa</taxon>
        <taxon>Spiralia</taxon>
        <taxon>Lophotrochozoa</taxon>
        <taxon>Mollusca</taxon>
        <taxon>Gastropoda</taxon>
        <taxon>Patellogastropoda</taxon>
        <taxon>Lottioidea</taxon>
        <taxon>Lottiidae</taxon>
        <taxon>Lottia</taxon>
    </lineage>
</organism>
<dbReference type="PANTHER" id="PTHR43675:SF8">
    <property type="entry name" value="ARSENITE METHYLTRANSFERASE"/>
    <property type="match status" value="1"/>
</dbReference>
<dbReference type="HOGENOM" id="CLU_052868_0_1_1"/>
<reference evidence="10 11" key="1">
    <citation type="journal article" date="2013" name="Nature">
        <title>Insights into bilaterian evolution from three spiralian genomes.</title>
        <authorList>
            <person name="Simakov O."/>
            <person name="Marletaz F."/>
            <person name="Cho S.J."/>
            <person name="Edsinger-Gonzales E."/>
            <person name="Havlak P."/>
            <person name="Hellsten U."/>
            <person name="Kuo D.H."/>
            <person name="Larsson T."/>
            <person name="Lv J."/>
            <person name="Arendt D."/>
            <person name="Savage R."/>
            <person name="Osoegawa K."/>
            <person name="de Jong P."/>
            <person name="Grimwood J."/>
            <person name="Chapman J.A."/>
            <person name="Shapiro H."/>
            <person name="Aerts A."/>
            <person name="Otillar R.P."/>
            <person name="Terry A.Y."/>
            <person name="Boore J.L."/>
            <person name="Grigoriev I.V."/>
            <person name="Lindberg D.R."/>
            <person name="Seaver E.C."/>
            <person name="Weisblat D.A."/>
            <person name="Putnam N.H."/>
            <person name="Rokhsar D.S."/>
        </authorList>
    </citation>
    <scope>NUCLEOTIDE SEQUENCE [LARGE SCALE GENOMIC DNA]</scope>
</reference>
<evidence type="ECO:0000256" key="8">
    <source>
        <dbReference type="ARBA" id="ARBA00048428"/>
    </source>
</evidence>
<dbReference type="AlphaFoldDB" id="V3ZII1"/>
<dbReference type="STRING" id="225164.V3ZII1"/>
<dbReference type="InterPro" id="IPR026669">
    <property type="entry name" value="Arsenite_MeTrfase-like"/>
</dbReference>
<evidence type="ECO:0000256" key="1">
    <source>
        <dbReference type="ARBA" id="ARBA00022679"/>
    </source>
</evidence>
<gene>
    <name evidence="10" type="ORF">LOTGIDRAFT_108332</name>
</gene>
<comment type="catalytic activity">
    <reaction evidence="8">
        <text>arsenic triglutathione + 3 [thioredoxin]-dithiol + 3 S-adenosyl-L-methionine = trimethylarsine + 3 [thioredoxin]-disulfide + 3 glutathione + 3 S-adenosyl-L-homocysteine + 3 H(+)</text>
        <dbReference type="Rhea" id="RHEA:69432"/>
        <dbReference type="Rhea" id="RHEA-COMP:10698"/>
        <dbReference type="Rhea" id="RHEA-COMP:10700"/>
        <dbReference type="ChEBI" id="CHEBI:15378"/>
        <dbReference type="ChEBI" id="CHEBI:27130"/>
        <dbReference type="ChEBI" id="CHEBI:29950"/>
        <dbReference type="ChEBI" id="CHEBI:50058"/>
        <dbReference type="ChEBI" id="CHEBI:57856"/>
        <dbReference type="ChEBI" id="CHEBI:57925"/>
        <dbReference type="ChEBI" id="CHEBI:59789"/>
        <dbReference type="ChEBI" id="CHEBI:183640"/>
        <dbReference type="EC" id="2.1.1.137"/>
    </reaction>
</comment>
<evidence type="ECO:0000313" key="11">
    <source>
        <dbReference type="Proteomes" id="UP000030746"/>
    </source>
</evidence>
<comment type="similarity">
    <text evidence="3">Belongs to the methyltransferase superfamily. Arsenite methyltransferase family.</text>
</comment>
<proteinExistence type="inferred from homology"/>
<dbReference type="KEGG" id="lgi:LOTGIDRAFT_108332"/>
<dbReference type="EC" id="2.1.1.137" evidence="4"/>
<evidence type="ECO:0000256" key="3">
    <source>
        <dbReference type="ARBA" id="ARBA00034487"/>
    </source>
</evidence>
<sequence length="295" mass="33201">MLCLCDQFPSHFDYRFYGCGVAVPEKLEGLKVVDLGSGSGRESFIISSLLGPNGQVIGVDMTEDLVKTANSYIDYHKDKYKQDKANVEFKLGFVEKLHEIGIGPESQDVLVSNGVINLTPDKKAVLAEAYRVLKFGGELYFTDVYCNMVLSEEVRKNQYLWGQCIAGTLWWKILFDLAKEVGFSQPRLVEVAPVPICNQKFKDLLGDARFLSATYRLYKLPEKQCPPAILQYQGDIPGCENYFKLDVRNVFPTGELRPVDGTVASIITNSRFKNNFKIIDNQVGIFKFEISSAYP</sequence>
<dbReference type="GeneID" id="20230337"/>
<dbReference type="InterPro" id="IPR029063">
    <property type="entry name" value="SAM-dependent_MTases_sf"/>
</dbReference>
<dbReference type="InterPro" id="IPR025714">
    <property type="entry name" value="Methyltranfer_dom"/>
</dbReference>
<evidence type="ECO:0000256" key="7">
    <source>
        <dbReference type="ARBA" id="ARBA00047943"/>
    </source>
</evidence>
<keyword evidence="2" id="KW-0949">S-adenosyl-L-methionine</keyword>
<dbReference type="EMBL" id="KB203566">
    <property type="protein sequence ID" value="ESO84022.1"/>
    <property type="molecule type" value="Genomic_DNA"/>
</dbReference>
<evidence type="ECO:0000259" key="9">
    <source>
        <dbReference type="Pfam" id="PF13847"/>
    </source>
</evidence>
<dbReference type="GO" id="GO:0030791">
    <property type="term" value="F:arsenite methyltransferase activity"/>
    <property type="evidence" value="ECO:0007669"/>
    <property type="project" value="UniProtKB-EC"/>
</dbReference>
<dbReference type="CTD" id="20230337"/>
<dbReference type="PANTHER" id="PTHR43675">
    <property type="entry name" value="ARSENITE METHYLTRANSFERASE"/>
    <property type="match status" value="1"/>
</dbReference>
<dbReference type="OMA" id="FVMAYIE"/>
<evidence type="ECO:0000313" key="10">
    <source>
        <dbReference type="EMBL" id="ESO84022.1"/>
    </source>
</evidence>
<evidence type="ECO:0000256" key="4">
    <source>
        <dbReference type="ARBA" id="ARBA00034521"/>
    </source>
</evidence>
<accession>V3ZII1</accession>
<dbReference type="Gene3D" id="3.40.50.150">
    <property type="entry name" value="Vaccinia Virus protein VP39"/>
    <property type="match status" value="1"/>
</dbReference>
<evidence type="ECO:0000256" key="5">
    <source>
        <dbReference type="ARBA" id="ARBA00034545"/>
    </source>
</evidence>
<dbReference type="Proteomes" id="UP000030746">
    <property type="component" value="Unassembled WGS sequence"/>
</dbReference>
<comment type="catalytic activity">
    <reaction evidence="7">
        <text>arsenic triglutathione + 2 [thioredoxin]-dithiol + 2 S-adenosyl-L-methionine + H2O = dimethylarsinous acid + 2 [thioredoxin]-disulfide + 3 glutathione + 2 S-adenosyl-L-homocysteine + 2 H(+)</text>
        <dbReference type="Rhea" id="RHEA:69464"/>
        <dbReference type="Rhea" id="RHEA-COMP:10698"/>
        <dbReference type="Rhea" id="RHEA-COMP:10700"/>
        <dbReference type="ChEBI" id="CHEBI:15377"/>
        <dbReference type="ChEBI" id="CHEBI:15378"/>
        <dbReference type="ChEBI" id="CHEBI:23808"/>
        <dbReference type="ChEBI" id="CHEBI:29950"/>
        <dbReference type="ChEBI" id="CHEBI:50058"/>
        <dbReference type="ChEBI" id="CHEBI:57856"/>
        <dbReference type="ChEBI" id="CHEBI:57925"/>
        <dbReference type="ChEBI" id="CHEBI:59789"/>
        <dbReference type="ChEBI" id="CHEBI:183640"/>
        <dbReference type="EC" id="2.1.1.137"/>
    </reaction>
</comment>
<comment type="catalytic activity">
    <reaction evidence="6">
        <text>arsenic triglutathione + [thioredoxin]-dithiol + S-adenosyl-L-methionine + 2 H2O = methylarsonous acid + [thioredoxin]-disulfide + 3 glutathione + S-adenosyl-L-homocysteine + H(+)</text>
        <dbReference type="Rhea" id="RHEA:69460"/>
        <dbReference type="Rhea" id="RHEA-COMP:10698"/>
        <dbReference type="Rhea" id="RHEA-COMP:10700"/>
        <dbReference type="ChEBI" id="CHEBI:15377"/>
        <dbReference type="ChEBI" id="CHEBI:15378"/>
        <dbReference type="ChEBI" id="CHEBI:17826"/>
        <dbReference type="ChEBI" id="CHEBI:29950"/>
        <dbReference type="ChEBI" id="CHEBI:50058"/>
        <dbReference type="ChEBI" id="CHEBI:57856"/>
        <dbReference type="ChEBI" id="CHEBI:57925"/>
        <dbReference type="ChEBI" id="CHEBI:59789"/>
        <dbReference type="ChEBI" id="CHEBI:183640"/>
        <dbReference type="EC" id="2.1.1.137"/>
    </reaction>
</comment>
<keyword evidence="11" id="KW-1185">Reference proteome</keyword>
<evidence type="ECO:0000256" key="2">
    <source>
        <dbReference type="ARBA" id="ARBA00022691"/>
    </source>
</evidence>
<dbReference type="OrthoDB" id="8300214at2759"/>
<feature type="domain" description="Methyltransferase" evidence="9">
    <location>
        <begin position="28"/>
        <end position="180"/>
    </location>
</feature>
<dbReference type="CDD" id="cd02440">
    <property type="entry name" value="AdoMet_MTases"/>
    <property type="match status" value="1"/>
</dbReference>
<dbReference type="Gene3D" id="3.40.5.100">
    <property type="match status" value="1"/>
</dbReference>
<name>V3ZII1_LOTGI</name>
<keyword evidence="1" id="KW-0808">Transferase</keyword>
<dbReference type="SUPFAM" id="SSF53335">
    <property type="entry name" value="S-adenosyl-L-methionine-dependent methyltransferases"/>
    <property type="match status" value="1"/>
</dbReference>
<dbReference type="RefSeq" id="XP_009065150.1">
    <property type="nucleotide sequence ID" value="XM_009066902.1"/>
</dbReference>
<dbReference type="Pfam" id="PF13847">
    <property type="entry name" value="Methyltransf_31"/>
    <property type="match status" value="1"/>
</dbReference>
<evidence type="ECO:0000256" key="6">
    <source>
        <dbReference type="ARBA" id="ARBA00047941"/>
    </source>
</evidence>
<protein>
    <recommendedName>
        <fullName evidence="5">Arsenite methyltransferase</fullName>
        <ecNumber evidence="4">2.1.1.137</ecNumber>
    </recommendedName>
</protein>